<dbReference type="InterPro" id="IPR050872">
    <property type="entry name" value="PPR_P_subfamily"/>
</dbReference>
<dbReference type="PANTHER" id="PTHR46128">
    <property type="entry name" value="MITOCHONDRIAL GROUP I INTRON SPLICING FACTOR CCM1"/>
    <property type="match status" value="1"/>
</dbReference>
<feature type="repeat" description="PPR" evidence="2">
    <location>
        <begin position="395"/>
        <end position="429"/>
    </location>
</feature>
<dbReference type="InterPro" id="IPR016024">
    <property type="entry name" value="ARM-type_fold"/>
</dbReference>
<feature type="repeat" description="PPR" evidence="2">
    <location>
        <begin position="187"/>
        <end position="221"/>
    </location>
</feature>
<sequence length="1729" mass="185406">MVVVVVASTRPVTLALQSPMDTIKRLKHAADVDHVLLELSPLKSPKLYTSFIKAYGRAGEPLKGLALLDKMRENGVEPNAITYTAAISACGRGGRWKEALALFDEMRRRDGAEPNSITYTAAIFACKNGGQWEKALEFLDEMRQRGLEASVATYNAVISSCGKHGRWEKALAMLDEMRRTSGSLEPDAFTYNAVISACAKSNQWEKAIGLLGEMRGAGVEPDVIAYNAAISACKTEWEKALALLDDMRESGLEPDVVTYSTAISACEKGNQWERALALLDDMREREIEPSVVTYSAAISACGKGNQWEKALLLLDNMRERGVKPNVITYSAAITACTRGGQWEKALALLDEMLDRGLSPNVVTYSAAISACEKGNQLGKALALLEKLRALEPPPDVMSYASAISACGKANRWKNALELLDEMRARGVRPTVTTYSAAISACGRGNQWRKARELFDEMRREGIEPNSITYTAVISACEKGKRWETALELLDEMREQRGIEPSVITYNAAITACGEGGQWEKALALLDEMRRRDRRLEPDVITYSAVMSACEKSNQWEKAITLLDEMQHHGVAPDVIAYNAAIAACKRGREWNKALSLLDEMRRRGLEPDVISYSATISACEKGGQWEKALALLDEMRQRGLEPDVITYNAAISACELAGALDAAESTVLRALDDGLYSQCWNSESRELDLRMMSVPVARTVVRLAIADARRGSDQRPRYFDNQSAGKMMLIITGHGKNSESGVAVVRRAIIDLLADYVVDTETHMVMDELVAVVRLLGTPTHPEHGRARAQLEAWEASRAGELCVALARMVCEGLGLDEAARQLAAIALKNVARRRWQALDAATVQAVREAALRSLGDRNELVRSGGAALVEATFAGWDAEAVVPALRTLCEGDDASVDGALRAIAALGAALNGDDVEVRRGKRSSASTTTSTWPLGAAEGPRLVAAVARLLEHRAASVRRRALRCARLVQWLEREALGVVAARLGALAADRDAGVREEVLVALRALLPRLGGESLEGVAEHALRSLSDPDAGVVLRAAEWWHAVARRRARTRLLPRLVPALLRAMRYTVDDVSDFSAGLAGMSVAVADRPEDVEPRRPDERDDDWDDDWDDDDDDDEVDNDPVEGGEWTLRKCAAATLDALARDTEGLLEIVLPRIAAALAGEPSDDTERGPEGGSAPADSPPGVWEREAALLALGAVSSGCAAGLRPLAASVAPFVIAQLQDPQPKIREIAAWVASRGAAAWFPENDDSLLAAYVDALMTVLCVDDHKRVLESAATAARSLFSGVAAPGMVPRARRAAASLATAVGRLQLRARLVAYDAAATLASRVGLDEDGRLALLGALDARWAEDCALDGDPALALLECLKAVAATDPGGRASVFYDRAITRCVALVDHSVATLADPGADLEDVRLAAGVGTYALDVVATICGPLGADRAADALAWATLEAALAVDATVTSLRDPTQRRREPDSLRWTHKLALASAAAMLLGELACVAPNRLATDLARNPPVGIALLACVAVPLDVARATPAPLDVARATPALVSAAAMVSQNAAWVVGDLALRADPDACRRLLSFFADTAKSLVALVARDDASNGAVALSAAMMLGRLASRHELLDAVAPPLCAHLALWLRALAAVGQGIDTNDLSRCFSALCAIASRDLDALADPSVATALVVALAAWRRCDPPTPPPTLALTLKRLLRALRERRALQFLESNGGSASCLHPDDAEYLARLYG</sequence>
<comment type="caution">
    <text evidence="5">The sequence shown here is derived from an EMBL/GenBank/DDBJ whole genome shotgun (WGS) entry which is preliminary data.</text>
</comment>
<feature type="repeat" description="PPR" evidence="2">
    <location>
        <begin position="290"/>
        <end position="324"/>
    </location>
</feature>
<feature type="repeat" description="PPR" evidence="2">
    <location>
        <begin position="325"/>
        <end position="359"/>
    </location>
</feature>
<feature type="repeat" description="PPR" evidence="2">
    <location>
        <begin position="360"/>
        <end position="394"/>
    </location>
</feature>
<dbReference type="PROSITE" id="PS50166">
    <property type="entry name" value="IMPORTIN_B_NT"/>
    <property type="match status" value="1"/>
</dbReference>
<dbReference type="Gene3D" id="3.30.1370.110">
    <property type="match status" value="1"/>
</dbReference>
<accession>A0AAD7UIB4</accession>
<evidence type="ECO:0000256" key="2">
    <source>
        <dbReference type="PROSITE-ProRule" id="PRU00708"/>
    </source>
</evidence>
<feature type="repeat" description="PPR" evidence="2">
    <location>
        <begin position="538"/>
        <end position="572"/>
    </location>
</feature>
<dbReference type="InterPro" id="IPR011990">
    <property type="entry name" value="TPR-like_helical_dom_sf"/>
</dbReference>
<gene>
    <name evidence="5" type="ORF">CTAYLR_006898</name>
</gene>
<evidence type="ECO:0000259" key="4">
    <source>
        <dbReference type="PROSITE" id="PS50166"/>
    </source>
</evidence>
<protein>
    <recommendedName>
        <fullName evidence="4">Importin N-terminal domain-containing protein</fullName>
    </recommendedName>
</protein>
<dbReference type="NCBIfam" id="TIGR00756">
    <property type="entry name" value="PPR"/>
    <property type="match status" value="15"/>
</dbReference>
<dbReference type="Gene3D" id="1.25.10.10">
    <property type="entry name" value="Leucine-rich Repeat Variant"/>
    <property type="match status" value="1"/>
</dbReference>
<feature type="region of interest" description="Disordered" evidence="3">
    <location>
        <begin position="1162"/>
        <end position="1184"/>
    </location>
</feature>
<organism evidence="5 6">
    <name type="scientific">Chrysophaeum taylorii</name>
    <dbReference type="NCBI Taxonomy" id="2483200"/>
    <lineage>
        <taxon>Eukaryota</taxon>
        <taxon>Sar</taxon>
        <taxon>Stramenopiles</taxon>
        <taxon>Ochrophyta</taxon>
        <taxon>Pelagophyceae</taxon>
        <taxon>Pelagomonadales</taxon>
        <taxon>Pelagomonadaceae</taxon>
        <taxon>Chrysophaeum</taxon>
    </lineage>
</organism>
<dbReference type="SUPFAM" id="SSF48452">
    <property type="entry name" value="TPR-like"/>
    <property type="match status" value="2"/>
</dbReference>
<dbReference type="EMBL" id="JAQMWT010000319">
    <property type="protein sequence ID" value="KAJ8604982.1"/>
    <property type="molecule type" value="Genomic_DNA"/>
</dbReference>
<feature type="repeat" description="PPR" evidence="2">
    <location>
        <begin position="115"/>
        <end position="149"/>
    </location>
</feature>
<feature type="repeat" description="PPR" evidence="2">
    <location>
        <begin position="465"/>
        <end position="500"/>
    </location>
</feature>
<dbReference type="InterPro" id="IPR036063">
    <property type="entry name" value="Smr_dom_sf"/>
</dbReference>
<dbReference type="Proteomes" id="UP001230188">
    <property type="component" value="Unassembled WGS sequence"/>
</dbReference>
<feature type="repeat" description="PPR" evidence="2">
    <location>
        <begin position="255"/>
        <end position="289"/>
    </location>
</feature>
<dbReference type="GO" id="GO:0006886">
    <property type="term" value="P:intracellular protein transport"/>
    <property type="evidence" value="ECO:0007669"/>
    <property type="project" value="InterPro"/>
</dbReference>
<feature type="repeat" description="PPR" evidence="2">
    <location>
        <begin position="430"/>
        <end position="464"/>
    </location>
</feature>
<feature type="repeat" description="PPR" evidence="2">
    <location>
        <begin position="79"/>
        <end position="109"/>
    </location>
</feature>
<evidence type="ECO:0000256" key="3">
    <source>
        <dbReference type="SAM" id="MobiDB-lite"/>
    </source>
</evidence>
<feature type="domain" description="Importin N-terminal" evidence="4">
    <location>
        <begin position="820"/>
        <end position="857"/>
    </location>
</feature>
<dbReference type="InterPro" id="IPR001494">
    <property type="entry name" value="Importin-beta_N"/>
</dbReference>
<feature type="repeat" description="PPR" evidence="2">
    <location>
        <begin position="44"/>
        <end position="78"/>
    </location>
</feature>
<proteinExistence type="inferred from homology"/>
<evidence type="ECO:0000313" key="6">
    <source>
        <dbReference type="Proteomes" id="UP001230188"/>
    </source>
</evidence>
<feature type="compositionally biased region" description="Acidic residues" evidence="3">
    <location>
        <begin position="1101"/>
        <end position="1124"/>
    </location>
</feature>
<feature type="repeat" description="PPR" evidence="2">
    <location>
        <begin position="150"/>
        <end position="184"/>
    </location>
</feature>
<dbReference type="PANTHER" id="PTHR46128:SF329">
    <property type="entry name" value="MITOCHONDRIAL GROUP I INTRON SPLICING FACTOR DMR1"/>
    <property type="match status" value="1"/>
</dbReference>
<dbReference type="Pfam" id="PF01535">
    <property type="entry name" value="PPR"/>
    <property type="match status" value="1"/>
</dbReference>
<feature type="repeat" description="PPR" evidence="2">
    <location>
        <begin position="501"/>
        <end position="535"/>
    </location>
</feature>
<comment type="similarity">
    <text evidence="1">Belongs to the PPR family. P subfamily.</text>
</comment>
<name>A0AAD7UIB4_9STRA</name>
<dbReference type="Pfam" id="PF13041">
    <property type="entry name" value="PPR_2"/>
    <property type="match status" value="4"/>
</dbReference>
<evidence type="ECO:0000256" key="1">
    <source>
        <dbReference type="ARBA" id="ARBA00007626"/>
    </source>
</evidence>
<dbReference type="InterPro" id="IPR011989">
    <property type="entry name" value="ARM-like"/>
</dbReference>
<feature type="repeat" description="PPR" evidence="2">
    <location>
        <begin position="573"/>
        <end position="607"/>
    </location>
</feature>
<keyword evidence="6" id="KW-1185">Reference proteome</keyword>
<dbReference type="SMART" id="SM00913">
    <property type="entry name" value="IBN_N"/>
    <property type="match status" value="1"/>
</dbReference>
<reference evidence="5" key="1">
    <citation type="submission" date="2023-01" db="EMBL/GenBank/DDBJ databases">
        <title>Metagenome sequencing of chrysophaentin producing Chrysophaeum taylorii.</title>
        <authorList>
            <person name="Davison J."/>
            <person name="Bewley C."/>
        </authorList>
    </citation>
    <scope>NUCLEOTIDE SEQUENCE</scope>
    <source>
        <strain evidence="5">NIES-1699</strain>
    </source>
</reference>
<dbReference type="PROSITE" id="PS51375">
    <property type="entry name" value="PPR"/>
    <property type="match status" value="16"/>
</dbReference>
<evidence type="ECO:0000313" key="5">
    <source>
        <dbReference type="EMBL" id="KAJ8604982.1"/>
    </source>
</evidence>
<dbReference type="Pfam" id="PF13812">
    <property type="entry name" value="PPR_3"/>
    <property type="match status" value="4"/>
</dbReference>
<dbReference type="SUPFAM" id="SSF48371">
    <property type="entry name" value="ARM repeat"/>
    <property type="match status" value="1"/>
</dbReference>
<dbReference type="SUPFAM" id="SSF160443">
    <property type="entry name" value="SMR domain-like"/>
    <property type="match status" value="1"/>
</dbReference>
<dbReference type="GO" id="GO:0031267">
    <property type="term" value="F:small GTPase binding"/>
    <property type="evidence" value="ECO:0007669"/>
    <property type="project" value="InterPro"/>
</dbReference>
<feature type="compositionally biased region" description="Basic and acidic residues" evidence="3">
    <location>
        <begin position="1088"/>
        <end position="1100"/>
    </location>
</feature>
<feature type="region of interest" description="Disordered" evidence="3">
    <location>
        <begin position="1086"/>
        <end position="1126"/>
    </location>
</feature>
<feature type="repeat" description="PPR" evidence="2">
    <location>
        <begin position="608"/>
        <end position="642"/>
    </location>
</feature>
<dbReference type="InterPro" id="IPR002885">
    <property type="entry name" value="PPR_rpt"/>
</dbReference>
<dbReference type="Pfam" id="PF13513">
    <property type="entry name" value="HEAT_EZ"/>
    <property type="match status" value="1"/>
</dbReference>
<dbReference type="Gene3D" id="1.25.40.10">
    <property type="entry name" value="Tetratricopeptide repeat domain"/>
    <property type="match status" value="6"/>
</dbReference>